<accession>A0AA40DMV2</accession>
<dbReference type="Gene3D" id="3.40.50.300">
    <property type="entry name" value="P-loop containing nucleotide triphosphate hydrolases"/>
    <property type="match status" value="1"/>
</dbReference>
<name>A0AA40DMV2_9PEZI</name>
<gene>
    <name evidence="1" type="ORF">B0T26DRAFT_482594</name>
</gene>
<dbReference type="AlphaFoldDB" id="A0AA40DMV2"/>
<comment type="caution">
    <text evidence="1">The sequence shown here is derived from an EMBL/GenBank/DDBJ whole genome shotgun (WGS) entry which is preliminary data.</text>
</comment>
<sequence length="106" mass="11572">MGARKCLTECSTALASKKRPFLVPFGRNEAFVGRDAILDRLLTRLPPTANPHDCQRTALEGLGGIGKTQLALEAAYRVHQVHPDCSVFWLPAVDPASLNKAYRDIG</sequence>
<dbReference type="Proteomes" id="UP001172101">
    <property type="component" value="Unassembled WGS sequence"/>
</dbReference>
<organism evidence="1 2">
    <name type="scientific">Lasiosphaeria miniovina</name>
    <dbReference type="NCBI Taxonomy" id="1954250"/>
    <lineage>
        <taxon>Eukaryota</taxon>
        <taxon>Fungi</taxon>
        <taxon>Dikarya</taxon>
        <taxon>Ascomycota</taxon>
        <taxon>Pezizomycotina</taxon>
        <taxon>Sordariomycetes</taxon>
        <taxon>Sordariomycetidae</taxon>
        <taxon>Sordariales</taxon>
        <taxon>Lasiosphaeriaceae</taxon>
        <taxon>Lasiosphaeria</taxon>
    </lineage>
</organism>
<evidence type="ECO:0008006" key="3">
    <source>
        <dbReference type="Google" id="ProtNLM"/>
    </source>
</evidence>
<dbReference type="RefSeq" id="XP_060292110.1">
    <property type="nucleotide sequence ID" value="XM_060435284.1"/>
</dbReference>
<keyword evidence="2" id="KW-1185">Reference proteome</keyword>
<dbReference type="InterPro" id="IPR027417">
    <property type="entry name" value="P-loop_NTPase"/>
</dbReference>
<proteinExistence type="predicted"/>
<dbReference type="GeneID" id="85318554"/>
<reference evidence="1" key="1">
    <citation type="submission" date="2023-06" db="EMBL/GenBank/DDBJ databases">
        <title>Genome-scale phylogeny and comparative genomics of the fungal order Sordariales.</title>
        <authorList>
            <consortium name="Lawrence Berkeley National Laboratory"/>
            <person name="Hensen N."/>
            <person name="Bonometti L."/>
            <person name="Westerberg I."/>
            <person name="Brannstrom I.O."/>
            <person name="Guillou S."/>
            <person name="Cros-Aarteil S."/>
            <person name="Calhoun S."/>
            <person name="Haridas S."/>
            <person name="Kuo A."/>
            <person name="Mondo S."/>
            <person name="Pangilinan J."/>
            <person name="Riley R."/>
            <person name="LaButti K."/>
            <person name="Andreopoulos B."/>
            <person name="Lipzen A."/>
            <person name="Chen C."/>
            <person name="Yanf M."/>
            <person name="Daum C."/>
            <person name="Ng V."/>
            <person name="Clum A."/>
            <person name="Steindorff A."/>
            <person name="Ohm R."/>
            <person name="Martin F."/>
            <person name="Silar P."/>
            <person name="Natvig D."/>
            <person name="Lalanne C."/>
            <person name="Gautier V."/>
            <person name="Ament-velasquez S.L."/>
            <person name="Kruys A."/>
            <person name="Hutchinson M.I."/>
            <person name="Powell A.J."/>
            <person name="Barry K."/>
            <person name="Miller A.N."/>
            <person name="Grigoriev I.V."/>
            <person name="Debuchy R."/>
            <person name="Gladieux P."/>
            <person name="Thoren M.H."/>
            <person name="Johannesson H."/>
        </authorList>
    </citation>
    <scope>NUCLEOTIDE SEQUENCE</scope>
    <source>
        <strain evidence="1">SMH2392-1A</strain>
    </source>
</reference>
<evidence type="ECO:0000313" key="2">
    <source>
        <dbReference type="Proteomes" id="UP001172101"/>
    </source>
</evidence>
<dbReference type="SUPFAM" id="SSF52540">
    <property type="entry name" value="P-loop containing nucleoside triphosphate hydrolases"/>
    <property type="match status" value="1"/>
</dbReference>
<dbReference type="EMBL" id="JAUIRO010000007">
    <property type="protein sequence ID" value="KAK0707016.1"/>
    <property type="molecule type" value="Genomic_DNA"/>
</dbReference>
<evidence type="ECO:0000313" key="1">
    <source>
        <dbReference type="EMBL" id="KAK0707016.1"/>
    </source>
</evidence>
<protein>
    <recommendedName>
        <fullName evidence="3">NB-ARC domain-containing protein</fullName>
    </recommendedName>
</protein>